<comment type="cofactor">
    <cofactor evidence="1">
        <name>L-ascorbate</name>
        <dbReference type="ChEBI" id="CHEBI:38290"/>
    </cofactor>
</comment>
<evidence type="ECO:0000256" key="3">
    <source>
        <dbReference type="ARBA" id="ARBA00022896"/>
    </source>
</evidence>
<geneLocation type="plasmid" evidence="7">
    <name>pYHS2</name>
</geneLocation>
<dbReference type="InterPro" id="IPR044862">
    <property type="entry name" value="Pro_4_hyd_alph_FE2OG_OXY"/>
</dbReference>
<keyword evidence="7" id="KW-0614">Plasmid</keyword>
<accession>A0A2D2E4S9</accession>
<keyword evidence="5" id="KW-0560">Oxidoreductase</keyword>
<protein>
    <submittedName>
        <fullName evidence="7">2-oxoglutarate-dependent dioxygenase</fullName>
    </submittedName>
</protein>
<dbReference type="EMBL" id="CP024178">
    <property type="protein sequence ID" value="ATQ84290.1"/>
    <property type="molecule type" value="Genomic_DNA"/>
</dbReference>
<reference evidence="7" key="1">
    <citation type="submission" date="2017-10" db="EMBL/GenBank/DDBJ databases">
        <title>Complete Genome Sequence from Moraxella oslensis YHS isolated from human skin.</title>
        <authorList>
            <person name="Lee K."/>
            <person name="Lim J.Y."/>
            <person name="Hwang I."/>
        </authorList>
    </citation>
    <scope>NUCLEOTIDE SEQUENCE</scope>
    <source>
        <strain evidence="7">YHS</strain>
        <plasmid evidence="7">pYHS2</plasmid>
    </source>
</reference>
<evidence type="ECO:0000256" key="5">
    <source>
        <dbReference type="ARBA" id="ARBA00023002"/>
    </source>
</evidence>
<dbReference type="PROSITE" id="PS51471">
    <property type="entry name" value="FE2OG_OXY"/>
    <property type="match status" value="1"/>
</dbReference>
<keyword evidence="3" id="KW-0847">Vitamin C</keyword>
<dbReference type="GO" id="GO:0005506">
    <property type="term" value="F:iron ion binding"/>
    <property type="evidence" value="ECO:0007669"/>
    <property type="project" value="InterPro"/>
</dbReference>
<evidence type="ECO:0000256" key="4">
    <source>
        <dbReference type="ARBA" id="ARBA00022964"/>
    </source>
</evidence>
<keyword evidence="2" id="KW-0479">Metal-binding</keyword>
<gene>
    <name evidence="7" type="ORF">YHS_10130</name>
</gene>
<name>A0A2D2E4S9_FAUOS</name>
<sequence length="273" mass="30781">MTTTSYLNPHLTQEWNDWLNTNISNGVEITTLAKTLEQHGYHIAVGDLLKNYQIDIKHPQIDLSKNFIDIDNRRIPIIFTAQAPKVVVFDNFLSHEECQQLIACAEDKFQTATVVNAQTGEYFTTTERTSMNAVFQRQENAIISLLENRIAQVLNFPIDNGEGLQILRYHSGGEYKPHFDFFDTTKAGGQKAIEIGGQRVATFLTYLSDVESGGATRFPSANCEIRPKEGMALYFSNILLNNNPDPLSLHSSVPVITGTKYIATKWLRQYPYG</sequence>
<proteinExistence type="predicted"/>
<dbReference type="GO" id="GO:0004656">
    <property type="term" value="F:procollagen-proline 4-dioxygenase activity"/>
    <property type="evidence" value="ECO:0007669"/>
    <property type="project" value="TreeGrafter"/>
</dbReference>
<dbReference type="SMART" id="SM00702">
    <property type="entry name" value="P4Hc"/>
    <property type="match status" value="1"/>
</dbReference>
<evidence type="ECO:0000256" key="2">
    <source>
        <dbReference type="ARBA" id="ARBA00022723"/>
    </source>
</evidence>
<dbReference type="PANTHER" id="PTHR10869:SF246">
    <property type="entry name" value="TRANSMEMBRANE PROLYL 4-HYDROXYLASE"/>
    <property type="match status" value="1"/>
</dbReference>
<dbReference type="InterPro" id="IPR045054">
    <property type="entry name" value="P4HA-like"/>
</dbReference>
<evidence type="ECO:0000313" key="7">
    <source>
        <dbReference type="EMBL" id="ATQ84290.1"/>
    </source>
</evidence>
<dbReference type="InterPro" id="IPR006620">
    <property type="entry name" value="Pro_4_hyd_alph"/>
</dbReference>
<dbReference type="PANTHER" id="PTHR10869">
    <property type="entry name" value="PROLYL 4-HYDROXYLASE ALPHA SUBUNIT"/>
    <property type="match status" value="1"/>
</dbReference>
<dbReference type="InterPro" id="IPR005123">
    <property type="entry name" value="Oxoglu/Fe-dep_dioxygenase_dom"/>
</dbReference>
<keyword evidence="6" id="KW-0408">Iron</keyword>
<keyword evidence="4 7" id="KW-0223">Dioxygenase</keyword>
<dbReference type="Pfam" id="PF13640">
    <property type="entry name" value="2OG-FeII_Oxy_3"/>
    <property type="match status" value="1"/>
</dbReference>
<organism evidence="7">
    <name type="scientific">Faucicola osloensis</name>
    <name type="common">Moraxella osloensis</name>
    <dbReference type="NCBI Taxonomy" id="34062"/>
    <lineage>
        <taxon>Bacteria</taxon>
        <taxon>Pseudomonadati</taxon>
        <taxon>Pseudomonadota</taxon>
        <taxon>Gammaproteobacteria</taxon>
        <taxon>Moraxellales</taxon>
        <taxon>Moraxellaceae</taxon>
        <taxon>Faucicola</taxon>
    </lineage>
</organism>
<dbReference type="Gene3D" id="2.60.120.620">
    <property type="entry name" value="q2cbj1_9rhob like domain"/>
    <property type="match status" value="1"/>
</dbReference>
<dbReference type="GO" id="GO:0031418">
    <property type="term" value="F:L-ascorbic acid binding"/>
    <property type="evidence" value="ECO:0007669"/>
    <property type="project" value="UniProtKB-KW"/>
</dbReference>
<evidence type="ECO:0000256" key="1">
    <source>
        <dbReference type="ARBA" id="ARBA00001961"/>
    </source>
</evidence>
<evidence type="ECO:0000256" key="6">
    <source>
        <dbReference type="ARBA" id="ARBA00023004"/>
    </source>
</evidence>
<dbReference type="AlphaFoldDB" id="A0A2D2E4S9"/>